<accession>A0ABM3M7T8</accession>
<dbReference type="RefSeq" id="XP_052747526.1">
    <property type="nucleotide sequence ID" value="XM_052891566.1"/>
</dbReference>
<organism evidence="2 3">
    <name type="scientific">Bicyclus anynana</name>
    <name type="common">Squinting bush brown butterfly</name>
    <dbReference type="NCBI Taxonomy" id="110368"/>
    <lineage>
        <taxon>Eukaryota</taxon>
        <taxon>Metazoa</taxon>
        <taxon>Ecdysozoa</taxon>
        <taxon>Arthropoda</taxon>
        <taxon>Hexapoda</taxon>
        <taxon>Insecta</taxon>
        <taxon>Pterygota</taxon>
        <taxon>Neoptera</taxon>
        <taxon>Endopterygota</taxon>
        <taxon>Lepidoptera</taxon>
        <taxon>Glossata</taxon>
        <taxon>Ditrysia</taxon>
        <taxon>Papilionoidea</taxon>
        <taxon>Nymphalidae</taxon>
        <taxon>Satyrinae</taxon>
        <taxon>Satyrini</taxon>
        <taxon>Mycalesina</taxon>
        <taxon>Bicyclus</taxon>
    </lineage>
</organism>
<dbReference type="Proteomes" id="UP001652582">
    <property type="component" value="Chromosome 4"/>
</dbReference>
<feature type="region of interest" description="Disordered" evidence="1">
    <location>
        <begin position="309"/>
        <end position="364"/>
    </location>
</feature>
<feature type="compositionally biased region" description="Basic and acidic residues" evidence="1">
    <location>
        <begin position="315"/>
        <end position="327"/>
    </location>
</feature>
<proteinExistence type="predicted"/>
<sequence>MVGLTSIFPLQSELFNNKSGVHFPALEFLHRGYCDLKITRDYMQTAINAFAIFLHGTLDDIERLPSDYVLRSARTISMMKIAREKLAATWNVVKAGRETRDISHRTLELYRPLFKYINGREIARLNLSDDRILTYIGTHAELDRHQVGVVASRYIELNKDWSKPQYLNIMNNLLCGVPMTFMRRLPVSTYLQLSHQVFYHIRACDPLQRRFYLAMMTRTKVLGKSFSWTARDVSRLGLLLTEVAGPELSAINPEAMAGMTAQVMLRMSPHNLQYITENQLQYLTPKPLNILSRKLKSYNDQLQLYDSASKSASRVSKEDTPGARREGAAAWALRARRSPRAVPPPASSVSSTPSLREYRANALD</sequence>
<keyword evidence="2" id="KW-1185">Reference proteome</keyword>
<evidence type="ECO:0000313" key="2">
    <source>
        <dbReference type="Proteomes" id="UP001652582"/>
    </source>
</evidence>
<dbReference type="GeneID" id="112052924"/>
<evidence type="ECO:0000313" key="3">
    <source>
        <dbReference type="RefSeq" id="XP_052747526.1"/>
    </source>
</evidence>
<protein>
    <submittedName>
        <fullName evidence="3">Uncharacterized protein LOC112052924</fullName>
    </submittedName>
</protein>
<name>A0ABM3M7T8_BICAN</name>
<evidence type="ECO:0000256" key="1">
    <source>
        <dbReference type="SAM" id="MobiDB-lite"/>
    </source>
</evidence>
<reference evidence="3" key="1">
    <citation type="submission" date="2025-08" db="UniProtKB">
        <authorList>
            <consortium name="RefSeq"/>
        </authorList>
    </citation>
    <scope>IDENTIFICATION</scope>
</reference>
<gene>
    <name evidence="3" type="primary">LOC112052924</name>
</gene>